<reference evidence="2" key="1">
    <citation type="submission" date="2014-09" db="EMBL/GenBank/DDBJ databases">
        <authorList>
            <person name="Magalhaes I.L.F."/>
            <person name="Oliveira U."/>
            <person name="Santos F.R."/>
            <person name="Vidigal T.H.D.A."/>
            <person name="Brescovit A.D."/>
            <person name="Santos A.J."/>
        </authorList>
    </citation>
    <scope>NUCLEOTIDE SEQUENCE</scope>
    <source>
        <tissue evidence="2">Shoot tissue taken approximately 20 cm above the soil surface</tissue>
    </source>
</reference>
<reference evidence="2" key="2">
    <citation type="journal article" date="2015" name="Data Brief">
        <title>Shoot transcriptome of the giant reed, Arundo donax.</title>
        <authorList>
            <person name="Barrero R.A."/>
            <person name="Guerrero F.D."/>
            <person name="Moolhuijzen P."/>
            <person name="Goolsby J.A."/>
            <person name="Tidwell J."/>
            <person name="Bellgard S.E."/>
            <person name="Bellgard M.I."/>
        </authorList>
    </citation>
    <scope>NUCLEOTIDE SEQUENCE</scope>
    <source>
        <tissue evidence="2">Shoot tissue taken approximately 20 cm above the soil surface</tissue>
    </source>
</reference>
<dbReference type="PANTHER" id="PTHR33074">
    <property type="entry name" value="EXPRESSED PROTEIN-RELATED"/>
    <property type="match status" value="1"/>
</dbReference>
<organism evidence="2">
    <name type="scientific">Arundo donax</name>
    <name type="common">Giant reed</name>
    <name type="synonym">Donax arundinaceus</name>
    <dbReference type="NCBI Taxonomy" id="35708"/>
    <lineage>
        <taxon>Eukaryota</taxon>
        <taxon>Viridiplantae</taxon>
        <taxon>Streptophyta</taxon>
        <taxon>Embryophyta</taxon>
        <taxon>Tracheophyta</taxon>
        <taxon>Spermatophyta</taxon>
        <taxon>Magnoliopsida</taxon>
        <taxon>Liliopsida</taxon>
        <taxon>Poales</taxon>
        <taxon>Poaceae</taxon>
        <taxon>PACMAD clade</taxon>
        <taxon>Arundinoideae</taxon>
        <taxon>Arundineae</taxon>
        <taxon>Arundo</taxon>
    </lineage>
</organism>
<feature type="domain" description="DUF1618" evidence="1">
    <location>
        <begin position="216"/>
        <end position="374"/>
    </location>
</feature>
<evidence type="ECO:0000313" key="2">
    <source>
        <dbReference type="EMBL" id="JAD75583.1"/>
    </source>
</evidence>
<dbReference type="EMBL" id="GBRH01222312">
    <property type="protein sequence ID" value="JAD75583.1"/>
    <property type="molecule type" value="Transcribed_RNA"/>
</dbReference>
<evidence type="ECO:0000259" key="1">
    <source>
        <dbReference type="Pfam" id="PF07762"/>
    </source>
</evidence>
<dbReference type="PANTHER" id="PTHR33074:SF62">
    <property type="entry name" value="EXPRESSED PROTEIN"/>
    <property type="match status" value="1"/>
</dbReference>
<dbReference type="AlphaFoldDB" id="A0A0A9CMC1"/>
<sequence length="431" mass="48334">MAASTTAFHPDPAASSPPPWILLDANAHIGECPDDTASAMDLTSNDKLIEVSIRSVEPPAPSRLFVHCPDLESDVFREDPRILCTAEGFLLLRVHIGSRTGIKSLEKGDYFVFQAAQDEPPSLRRLPQPLPFSDDSVGLLPRGKHFMVAALSSSADGYHLYVFNSELWAWNFFTKVPVVSPHIPFPIDIRKNAIRLCRHTTSTVITIGGDGGTMGWVDLWSGILLCDLLCSSHTLRSVPLPMPGRYVRRQEKILGCPKAFRGIAVVQGCLMMVEMESCVKRLPEWDRETEFPKFRVDEWELTTYTNRKITNSREDWKFDCTVKASGIRIDDAMRWELLQSGLLHERTSAAIQRNLENLHTCQPILSLDDKGVVYLLTRPKFNQRKAWVIAVDMENNKLQALAEFGTDRSLGLSFAYCPSRISSYMGTPPGN</sequence>
<accession>A0A0A9CMC1</accession>
<dbReference type="InterPro" id="IPR011676">
    <property type="entry name" value="DUF1618"/>
</dbReference>
<protein>
    <recommendedName>
        <fullName evidence="1">DUF1618 domain-containing protein</fullName>
    </recommendedName>
</protein>
<proteinExistence type="predicted"/>
<dbReference type="Pfam" id="PF07762">
    <property type="entry name" value="DUF1618"/>
    <property type="match status" value="1"/>
</dbReference>
<name>A0A0A9CMC1_ARUDO</name>